<feature type="signal peptide" evidence="1">
    <location>
        <begin position="1"/>
        <end position="21"/>
    </location>
</feature>
<name>A0A1H8BGD7_9PROT</name>
<dbReference type="Proteomes" id="UP000183898">
    <property type="component" value="Unassembled WGS sequence"/>
</dbReference>
<dbReference type="AlphaFoldDB" id="A0A1H8BGD7"/>
<evidence type="ECO:0000313" key="3">
    <source>
        <dbReference type="Proteomes" id="UP000183898"/>
    </source>
</evidence>
<sequence length="99" mass="11289">MKLAMALLAGGFFALSSGVQAQHSVIEHKYNGLQDLQRAGHATYEQRLLEQQQLRALQEQNAHWRRDHLRSQRLRAGNSWGGHRFRLRAWAAATLAKDS</sequence>
<evidence type="ECO:0000313" key="2">
    <source>
        <dbReference type="EMBL" id="SEM81826.1"/>
    </source>
</evidence>
<feature type="chain" id="PRO_5010343798" evidence="1">
    <location>
        <begin position="22"/>
        <end position="99"/>
    </location>
</feature>
<accession>A0A1H8BGD7</accession>
<organism evidence="2 3">
    <name type="scientific">Nitrosospira multiformis</name>
    <dbReference type="NCBI Taxonomy" id="1231"/>
    <lineage>
        <taxon>Bacteria</taxon>
        <taxon>Pseudomonadati</taxon>
        <taxon>Pseudomonadota</taxon>
        <taxon>Betaproteobacteria</taxon>
        <taxon>Nitrosomonadales</taxon>
        <taxon>Nitrosomonadaceae</taxon>
        <taxon>Nitrosospira</taxon>
    </lineage>
</organism>
<gene>
    <name evidence="2" type="ORF">SAMN05216404_101239</name>
</gene>
<keyword evidence="1" id="KW-0732">Signal</keyword>
<protein>
    <submittedName>
        <fullName evidence="2">Uncharacterized protein</fullName>
    </submittedName>
</protein>
<dbReference type="EMBL" id="FOCT01000001">
    <property type="protein sequence ID" value="SEM81826.1"/>
    <property type="molecule type" value="Genomic_DNA"/>
</dbReference>
<dbReference type="RefSeq" id="WP_074743760.1">
    <property type="nucleotide sequence ID" value="NZ_FOCT01000001.1"/>
</dbReference>
<evidence type="ECO:0000256" key="1">
    <source>
        <dbReference type="SAM" id="SignalP"/>
    </source>
</evidence>
<proteinExistence type="predicted"/>
<reference evidence="2 3" key="1">
    <citation type="submission" date="2016-10" db="EMBL/GenBank/DDBJ databases">
        <authorList>
            <person name="de Groot N.N."/>
        </authorList>
    </citation>
    <scope>NUCLEOTIDE SEQUENCE [LARGE SCALE GENOMIC DNA]</scope>
    <source>
        <strain evidence="2 3">Nl18</strain>
    </source>
</reference>